<feature type="transmembrane region" description="Helical" evidence="6">
    <location>
        <begin position="226"/>
        <end position="246"/>
    </location>
</feature>
<evidence type="ECO:0000256" key="6">
    <source>
        <dbReference type="SAM" id="Phobius"/>
    </source>
</evidence>
<feature type="transmembrane region" description="Helical" evidence="6">
    <location>
        <begin position="253"/>
        <end position="273"/>
    </location>
</feature>
<dbReference type="Proteomes" id="UP000324585">
    <property type="component" value="Unassembled WGS sequence"/>
</dbReference>
<feature type="transmembrane region" description="Helical" evidence="6">
    <location>
        <begin position="130"/>
        <end position="148"/>
    </location>
</feature>
<feature type="transmembrane region" description="Helical" evidence="6">
    <location>
        <begin position="346"/>
        <end position="362"/>
    </location>
</feature>
<feature type="transmembrane region" description="Helical" evidence="6">
    <location>
        <begin position="187"/>
        <end position="206"/>
    </location>
</feature>
<comment type="caution">
    <text evidence="7">The sequence shown here is derived from an EMBL/GenBank/DDBJ whole genome shotgun (WGS) entry which is preliminary data.</text>
</comment>
<sequence>MGRESNASGLAGLLPLIVGYAICSSLLLVANKWALNVFPKTNLLMFCQFITSYGVVAVMALTKLVECDALEVEKVKQFVPVVFIFYAVLWSNMRALAALGVDLVILFRSLTPFAISIGDYIYLGRAMPSLQSWFALVTMTLCTAFIFVREPQISLAGVLWGLLYYAILSVDMVYLKKITVDVKLTTYGRVVYTNLIAAPPALLLAFAAGEFKGIWAFGSEAPAEVFYAVGSTCVLGYGMSYLSWALRAKVSALTFVVIGILCKIGSIIINALFMNQHLGMQSMVLVCLGITASTLYEQPKARAGQVDVNKADEDPEARGKSQNDGDGHDMAPHDKPKEPPLSKSKIALMVSLTIAIFAVHYGDKILALAS</sequence>
<feature type="transmembrane region" description="Helical" evidence="6">
    <location>
        <begin position="77"/>
        <end position="97"/>
    </location>
</feature>
<evidence type="ECO:0000256" key="5">
    <source>
        <dbReference type="SAM" id="MobiDB-lite"/>
    </source>
</evidence>
<dbReference type="EMBL" id="VRMN01000008">
    <property type="protein sequence ID" value="KAA8493068.1"/>
    <property type="molecule type" value="Genomic_DNA"/>
</dbReference>
<feature type="compositionally biased region" description="Basic and acidic residues" evidence="5">
    <location>
        <begin position="309"/>
        <end position="340"/>
    </location>
</feature>
<dbReference type="GO" id="GO:0016020">
    <property type="term" value="C:membrane"/>
    <property type="evidence" value="ECO:0007669"/>
    <property type="project" value="UniProtKB-SubCell"/>
</dbReference>
<dbReference type="PANTHER" id="PTHR11132">
    <property type="entry name" value="SOLUTE CARRIER FAMILY 35"/>
    <property type="match status" value="1"/>
</dbReference>
<comment type="subcellular location">
    <subcellularLocation>
        <location evidence="1">Membrane</location>
        <topology evidence="1">Multi-pass membrane protein</topology>
    </subcellularLocation>
</comment>
<keyword evidence="4 6" id="KW-0472">Membrane</keyword>
<evidence type="ECO:0000256" key="4">
    <source>
        <dbReference type="ARBA" id="ARBA00023136"/>
    </source>
</evidence>
<feature type="region of interest" description="Disordered" evidence="5">
    <location>
        <begin position="306"/>
        <end position="340"/>
    </location>
</feature>
<reference evidence="8" key="1">
    <citation type="journal article" date="2019" name="Nat. Commun.">
        <title>Expansion of phycobilisome linker gene families in mesophilic red algae.</title>
        <authorList>
            <person name="Lee J."/>
            <person name="Kim D."/>
            <person name="Bhattacharya D."/>
            <person name="Yoon H.S."/>
        </authorList>
    </citation>
    <scope>NUCLEOTIDE SEQUENCE [LARGE SCALE GENOMIC DNA]</scope>
    <source>
        <strain evidence="8">CCMP 1328</strain>
    </source>
</reference>
<proteinExistence type="predicted"/>
<feature type="transmembrane region" description="Helical" evidence="6">
    <location>
        <begin position="12"/>
        <end position="31"/>
    </location>
</feature>
<keyword evidence="2 6" id="KW-0812">Transmembrane</keyword>
<dbReference type="AlphaFoldDB" id="A0A5J4YP43"/>
<gene>
    <name evidence="7" type="ORF">FVE85_9340</name>
</gene>
<keyword evidence="8" id="KW-1185">Reference proteome</keyword>
<dbReference type="InterPro" id="IPR050186">
    <property type="entry name" value="TPT_transporter"/>
</dbReference>
<evidence type="ECO:0000256" key="1">
    <source>
        <dbReference type="ARBA" id="ARBA00004141"/>
    </source>
</evidence>
<evidence type="ECO:0000256" key="3">
    <source>
        <dbReference type="ARBA" id="ARBA00022989"/>
    </source>
</evidence>
<organism evidence="7 8">
    <name type="scientific">Porphyridium purpureum</name>
    <name type="common">Red alga</name>
    <name type="synonym">Porphyridium cruentum</name>
    <dbReference type="NCBI Taxonomy" id="35688"/>
    <lineage>
        <taxon>Eukaryota</taxon>
        <taxon>Rhodophyta</taxon>
        <taxon>Bangiophyceae</taxon>
        <taxon>Porphyridiales</taxon>
        <taxon>Porphyridiaceae</taxon>
        <taxon>Porphyridium</taxon>
    </lineage>
</organism>
<keyword evidence="3 6" id="KW-1133">Transmembrane helix</keyword>
<dbReference type="OMA" id="MSYFAWM"/>
<feature type="transmembrane region" description="Helical" evidence="6">
    <location>
        <begin position="154"/>
        <end position="175"/>
    </location>
</feature>
<feature type="transmembrane region" description="Helical" evidence="6">
    <location>
        <begin position="43"/>
        <end position="65"/>
    </location>
</feature>
<protein>
    <submittedName>
        <fullName evidence="7">GDP-fucose transporter 1</fullName>
    </submittedName>
</protein>
<evidence type="ECO:0000313" key="7">
    <source>
        <dbReference type="EMBL" id="KAA8493068.1"/>
    </source>
</evidence>
<accession>A0A5J4YP43</accession>
<name>A0A5J4YP43_PORPP</name>
<evidence type="ECO:0000313" key="8">
    <source>
        <dbReference type="Proteomes" id="UP000324585"/>
    </source>
</evidence>
<dbReference type="OrthoDB" id="417037at2759"/>
<evidence type="ECO:0000256" key="2">
    <source>
        <dbReference type="ARBA" id="ARBA00022692"/>
    </source>
</evidence>
<feature type="transmembrane region" description="Helical" evidence="6">
    <location>
        <begin position="103"/>
        <end position="123"/>
    </location>
</feature>